<dbReference type="RefSeq" id="WP_013954607.1">
    <property type="nucleotide sequence ID" value="NZ_CP005933.1"/>
</dbReference>
<reference evidence="2 3" key="1">
    <citation type="submission" date="2013-04" db="EMBL/GenBank/DDBJ databases">
        <authorList>
            <person name="Lin L."/>
            <person name="Zeng Z."/>
            <person name="Xie J."/>
            <person name="Luo L."/>
            <person name="Yang Z."/>
            <person name="Liang W."/>
            <person name="Lin H."/>
            <person name="Dong C."/>
            <person name="Sun Y."/>
        </authorList>
    </citation>
    <scope>NUCLEOTIDE SEQUENCE [LARGE SCALE GENOMIC DNA]</scope>
    <source>
        <strain evidence="2 3">CQ-W70</strain>
    </source>
</reference>
<dbReference type="InterPro" id="IPR006935">
    <property type="entry name" value="Helicase/UvrB_N"/>
</dbReference>
<dbReference type="PANTHER" id="PTHR47396:SF1">
    <property type="entry name" value="ATP-DEPENDENT HELICASE IRC3-RELATED"/>
    <property type="match status" value="1"/>
</dbReference>
<dbReference type="GO" id="GO:0016787">
    <property type="term" value="F:hydrolase activity"/>
    <property type="evidence" value="ECO:0007669"/>
    <property type="project" value="InterPro"/>
</dbReference>
<dbReference type="AlphaFoldDB" id="A0A059Y818"/>
<proteinExistence type="predicted"/>
<dbReference type="EMBL" id="CP005933">
    <property type="protein sequence ID" value="AIA33747.1"/>
    <property type="molecule type" value="Genomic_DNA"/>
</dbReference>
<dbReference type="GO" id="GO:0003677">
    <property type="term" value="F:DNA binding"/>
    <property type="evidence" value="ECO:0007669"/>
    <property type="project" value="InterPro"/>
</dbReference>
<evidence type="ECO:0000313" key="2">
    <source>
        <dbReference type="EMBL" id="AIA33747.1"/>
    </source>
</evidence>
<gene>
    <name evidence="2" type="ORF">K668_00795</name>
</gene>
<dbReference type="SUPFAM" id="SSF52540">
    <property type="entry name" value="P-loop containing nucleoside triphosphate hydrolases"/>
    <property type="match status" value="2"/>
</dbReference>
<evidence type="ECO:0000259" key="1">
    <source>
        <dbReference type="Pfam" id="PF04851"/>
    </source>
</evidence>
<protein>
    <recommendedName>
        <fullName evidence="1">Helicase/UvrB N-terminal domain-containing protein</fullName>
    </recommendedName>
</protein>
<dbReference type="Gene3D" id="3.40.50.300">
    <property type="entry name" value="P-loop containing nucleotide triphosphate hydrolases"/>
    <property type="match status" value="2"/>
</dbReference>
<dbReference type="PATRIC" id="fig|1316930.3.peg.165"/>
<dbReference type="Pfam" id="PF04851">
    <property type="entry name" value="ResIII"/>
    <property type="match status" value="1"/>
</dbReference>
<dbReference type="Proteomes" id="UP000027182">
    <property type="component" value="Chromosome"/>
</dbReference>
<dbReference type="InterPro" id="IPR050742">
    <property type="entry name" value="Helicase_Restrict-Modif_Enz"/>
</dbReference>
<dbReference type="REBASE" id="87616">
    <property type="entry name" value="Mbo70ORF800P"/>
</dbReference>
<accession>A0A059Y818</accession>
<dbReference type="HOGENOM" id="CLU_319783_0_0_14"/>
<evidence type="ECO:0000313" key="3">
    <source>
        <dbReference type="Proteomes" id="UP000027182"/>
    </source>
</evidence>
<organism evidence="2 3">
    <name type="scientific">Mycoplasmopsis bovis CQ-W70</name>
    <dbReference type="NCBI Taxonomy" id="1316930"/>
    <lineage>
        <taxon>Bacteria</taxon>
        <taxon>Bacillati</taxon>
        <taxon>Mycoplasmatota</taxon>
        <taxon>Mycoplasmoidales</taxon>
        <taxon>Metamycoplasmataceae</taxon>
        <taxon>Mycoplasmopsis</taxon>
    </lineage>
</organism>
<dbReference type="GO" id="GO:0005524">
    <property type="term" value="F:ATP binding"/>
    <property type="evidence" value="ECO:0007669"/>
    <property type="project" value="InterPro"/>
</dbReference>
<sequence>MQLSNTQNKAVCKIIDKYDQDKKKILEFQAPTGSGKTFMIINVIDKLITEYPNEKFTFAIATLSSADLPKQMLMNFTDYKQYLYNSHNISIELQESPSSKSTSNKAKDQHFQILAKQNNVLILGTQSFGKGRIFTEQGIINSYLSQIENEGYKLVYIRDEAHIGGETGGKYKSSYVDLDEDIDFKVQLANAKKDEQRFELLMQNAAHFIIKMTATPKGKNELVHIRPDDLLEDDLILLKHKSHFNYGLDESKSDVLDDEQILKTAINKFKLIQKEYLNDPFLKTINPAMLIQVKSKQNDKSEEFAKDINDIINIIKESGLTYVKFFGQNDVETNIRLANKSLKSISKNNSDVDVVIFKIGPATGWNIPRACMLVQLRKVCSPSLSTQTIGRIMRNPNPEFIKDQNHIGLQYYYYSNIENKSNNRITYRLKDEFKSEQFKVAYIDKEVVKTKIKNPSYYENIIETLDFRHIYDELKKYQEYYKTNGYINYGTERFGSKTYVNLKIFNSIELELRKELFLAKNKMYFNTEIIEEIEQLFHNNIVRLAKDDENSDELHNLLSKNLFWLIVEQNFLSDIKKGYYKELSENNSDGVYKVKLKSLPEVNDLVYSEIDENRYLDIEGKAYAYVNSTAEKKESNYFDSDTEVEFATLVNKYIHTWSENNNYKVQLWTKNPVFDGIYVEYFKQNNEVARSFPDFIFRIVDRLTNKTIHDFYIEVKSDNDINEEKSNQLIDAYHKYMSYIDSENQNKDMTLLLVKLKKAKNRGSATRVHYSGYSSISEINYILAENKQHTELSELSNFFEIVIKNAN</sequence>
<dbReference type="PANTHER" id="PTHR47396">
    <property type="entry name" value="TYPE I RESTRICTION ENZYME ECOKI R PROTEIN"/>
    <property type="match status" value="1"/>
</dbReference>
<name>A0A059Y818_MYCBV</name>
<dbReference type="KEGG" id="mbq:K668_00795"/>
<feature type="domain" description="Helicase/UvrB N-terminal" evidence="1">
    <location>
        <begin position="1"/>
        <end position="217"/>
    </location>
</feature>
<dbReference type="GO" id="GO:0005829">
    <property type="term" value="C:cytosol"/>
    <property type="evidence" value="ECO:0007669"/>
    <property type="project" value="TreeGrafter"/>
</dbReference>
<dbReference type="InterPro" id="IPR027417">
    <property type="entry name" value="P-loop_NTPase"/>
</dbReference>